<feature type="transmembrane region" description="Helical" evidence="1">
    <location>
        <begin position="112"/>
        <end position="130"/>
    </location>
</feature>
<organism evidence="3 4">
    <name type="scientific">Hydrogeniiclostridium mannosilyticum</name>
    <dbReference type="NCBI Taxonomy" id="2764322"/>
    <lineage>
        <taxon>Bacteria</taxon>
        <taxon>Bacillati</taxon>
        <taxon>Bacillota</taxon>
        <taxon>Clostridia</taxon>
        <taxon>Eubacteriales</taxon>
        <taxon>Acutalibacteraceae</taxon>
        <taxon>Hydrogeniiclostridium</taxon>
    </lineage>
</organism>
<sequence length="263" mass="30013">MAAPKALKSYIGTGLFIFIHPTTFYSSPFFFGYVYIVPIISLNNSIFLQGSLDVVLAKSYNIHSVSCFIYTPDSIDKINLLVIKIVSVTWRFHMKISNWDEAKNQFKTGLPAFFMLAGFVILFVAVPSLFNNLIDYREQLKQVDWIVTDATVRNVEIRTTTGKRSHSRSSYHIVYYEYEVDNQIYTEVFIDSGKSKKIGESFEVKYNPEAPEESTYILEPTLSFIGNSAIFVAVGSALVVFNIILLKKMNKRKQKKAQSPMEE</sequence>
<dbReference type="Pfam" id="PF12158">
    <property type="entry name" value="DUF3592"/>
    <property type="match status" value="1"/>
</dbReference>
<feature type="transmembrane region" description="Helical" evidence="1">
    <location>
        <begin position="224"/>
        <end position="246"/>
    </location>
</feature>
<dbReference type="EMBL" id="QLYR01000002">
    <property type="protein sequence ID" value="RAQ29939.1"/>
    <property type="molecule type" value="Genomic_DNA"/>
</dbReference>
<accession>A0A328UEZ6</accession>
<protein>
    <recommendedName>
        <fullName evidence="2">DUF3592 domain-containing protein</fullName>
    </recommendedName>
</protein>
<comment type="caution">
    <text evidence="3">The sequence shown here is derived from an EMBL/GenBank/DDBJ whole genome shotgun (WGS) entry which is preliminary data.</text>
</comment>
<dbReference type="AlphaFoldDB" id="A0A328UEZ6"/>
<dbReference type="Proteomes" id="UP000249377">
    <property type="component" value="Unassembled WGS sequence"/>
</dbReference>
<evidence type="ECO:0000313" key="4">
    <source>
        <dbReference type="Proteomes" id="UP000249377"/>
    </source>
</evidence>
<name>A0A328UEZ6_9FIRM</name>
<keyword evidence="1" id="KW-0472">Membrane</keyword>
<evidence type="ECO:0000256" key="1">
    <source>
        <dbReference type="SAM" id="Phobius"/>
    </source>
</evidence>
<keyword evidence="1" id="KW-1133">Transmembrane helix</keyword>
<gene>
    <name evidence="3" type="ORF">DPQ25_06010</name>
</gene>
<keyword evidence="1" id="KW-0812">Transmembrane</keyword>
<proteinExistence type="predicted"/>
<evidence type="ECO:0000259" key="2">
    <source>
        <dbReference type="Pfam" id="PF12158"/>
    </source>
</evidence>
<feature type="domain" description="DUF3592" evidence="2">
    <location>
        <begin position="148"/>
        <end position="216"/>
    </location>
</feature>
<evidence type="ECO:0000313" key="3">
    <source>
        <dbReference type="EMBL" id="RAQ29939.1"/>
    </source>
</evidence>
<keyword evidence="4" id="KW-1185">Reference proteome</keyword>
<reference evidence="3 4" key="1">
    <citation type="submission" date="2018-06" db="EMBL/GenBank/DDBJ databases">
        <title>Noncontiguous genome sequence of Ruminococcaceae bacterium ASD2818.</title>
        <authorList>
            <person name="Chaplin A.V."/>
            <person name="Sokolova S.R."/>
            <person name="Kochetkova T.O."/>
            <person name="Goltsov A.Y."/>
            <person name="Trofimov D.Y."/>
            <person name="Efimov B.A."/>
        </authorList>
    </citation>
    <scope>NUCLEOTIDE SEQUENCE [LARGE SCALE GENOMIC DNA]</scope>
    <source>
        <strain evidence="3 4">ASD2818</strain>
    </source>
</reference>
<dbReference type="InterPro" id="IPR021994">
    <property type="entry name" value="DUF3592"/>
</dbReference>